<comment type="pathway">
    <text evidence="5">Pheromone biosynthesis.</text>
</comment>
<accession>A0ABP1S3B9</accession>
<evidence type="ECO:0000313" key="9">
    <source>
        <dbReference type="Proteomes" id="UP001642540"/>
    </source>
</evidence>
<organism evidence="8 9">
    <name type="scientific">Orchesella dallaii</name>
    <dbReference type="NCBI Taxonomy" id="48710"/>
    <lineage>
        <taxon>Eukaryota</taxon>
        <taxon>Metazoa</taxon>
        <taxon>Ecdysozoa</taxon>
        <taxon>Arthropoda</taxon>
        <taxon>Hexapoda</taxon>
        <taxon>Collembola</taxon>
        <taxon>Entomobryomorpha</taxon>
        <taxon>Entomobryoidea</taxon>
        <taxon>Orchesellidae</taxon>
        <taxon>Orchesellinae</taxon>
        <taxon>Orchesella</taxon>
    </lineage>
</organism>
<evidence type="ECO:0000256" key="5">
    <source>
        <dbReference type="ARBA" id="ARBA00033740"/>
    </source>
</evidence>
<name>A0ABP1S3B9_9HEXA</name>
<proteinExistence type="inferred from homology"/>
<protein>
    <recommendedName>
        <fullName evidence="6">Farnesyl pyrophosphate synthase</fullName>
    </recommendedName>
</protein>
<reference evidence="8 9" key="1">
    <citation type="submission" date="2024-08" db="EMBL/GenBank/DDBJ databases">
        <authorList>
            <person name="Cucini C."/>
            <person name="Frati F."/>
        </authorList>
    </citation>
    <scope>NUCLEOTIDE SEQUENCE [LARGE SCALE GENOMIC DNA]</scope>
</reference>
<dbReference type="PROSITE" id="PS00444">
    <property type="entry name" value="POLYPRENYL_SYNTHASE_2"/>
    <property type="match status" value="1"/>
</dbReference>
<dbReference type="Pfam" id="PF00348">
    <property type="entry name" value="polyprenyl_synt"/>
    <property type="match status" value="1"/>
</dbReference>
<dbReference type="InterPro" id="IPR039702">
    <property type="entry name" value="FPS1-like"/>
</dbReference>
<keyword evidence="4" id="KW-0460">Magnesium</keyword>
<dbReference type="PANTHER" id="PTHR11525">
    <property type="entry name" value="FARNESYL-PYROPHOSPHATE SYNTHETASE"/>
    <property type="match status" value="1"/>
</dbReference>
<sequence length="348" mass="40040">MVQSSLGGLTSNEVQEFEAEYHHLVEDFIAGSEMRDIPLTLKWIEKVLNYNVPHGKKVRGLMVPMTYKCLVKDPNETEIKLVYVLGWCVEILQASSLVCDDIMDGSITRRGRPCWYKVDNLGAIAFNDSLLLEHIVYRILAKYFKEENYYSQLVDLFLDVTYKATCGQSLDTLTGHHRNLDEYTMERYKAIVKYKTSYYTIFLPIALAMTVIGIKGSQLMEKGEKIAMEIGQYFQVQDDYLDCFGDVKSTGKIGTDIEDCKCTWLFITAKDKCNAVQLTVLRENYGFDDTAKVANVKNLYNELDIQGAYKQYEEESYSSISDKIKKLESSQLEMVFCNLLDMIYKRNK</sequence>
<comment type="cofactor">
    <cofactor evidence="1">
        <name>Mg(2+)</name>
        <dbReference type="ChEBI" id="CHEBI:18420"/>
    </cofactor>
</comment>
<evidence type="ECO:0000313" key="8">
    <source>
        <dbReference type="EMBL" id="CAL8143160.1"/>
    </source>
</evidence>
<dbReference type="EMBL" id="CAXLJM020000151">
    <property type="protein sequence ID" value="CAL8143160.1"/>
    <property type="molecule type" value="Genomic_DNA"/>
</dbReference>
<dbReference type="InterPro" id="IPR008949">
    <property type="entry name" value="Isoprenoid_synthase_dom_sf"/>
</dbReference>
<dbReference type="Gene3D" id="1.10.600.10">
    <property type="entry name" value="Farnesyl Diphosphate Synthase"/>
    <property type="match status" value="1"/>
</dbReference>
<keyword evidence="9" id="KW-1185">Reference proteome</keyword>
<dbReference type="Proteomes" id="UP001642540">
    <property type="component" value="Unassembled WGS sequence"/>
</dbReference>
<evidence type="ECO:0000256" key="2">
    <source>
        <dbReference type="ARBA" id="ARBA00022679"/>
    </source>
</evidence>
<evidence type="ECO:0000256" key="6">
    <source>
        <dbReference type="ARBA" id="ARBA00034546"/>
    </source>
</evidence>
<dbReference type="PANTHER" id="PTHR11525:SF0">
    <property type="entry name" value="FARNESYL PYROPHOSPHATE SYNTHASE"/>
    <property type="match status" value="1"/>
</dbReference>
<evidence type="ECO:0000256" key="4">
    <source>
        <dbReference type="ARBA" id="ARBA00022842"/>
    </source>
</evidence>
<dbReference type="PROSITE" id="PS00723">
    <property type="entry name" value="POLYPRENYL_SYNTHASE_1"/>
    <property type="match status" value="1"/>
</dbReference>
<keyword evidence="2 7" id="KW-0808">Transferase</keyword>
<dbReference type="InterPro" id="IPR033749">
    <property type="entry name" value="Polyprenyl_synt_CS"/>
</dbReference>
<gene>
    <name evidence="8" type="ORF">ODALV1_LOCUS29308</name>
</gene>
<comment type="caution">
    <text evidence="8">The sequence shown here is derived from an EMBL/GenBank/DDBJ whole genome shotgun (WGS) entry which is preliminary data.</text>
</comment>
<comment type="similarity">
    <text evidence="7">Belongs to the FPP/GGPP synthase family.</text>
</comment>
<dbReference type="SUPFAM" id="SSF48576">
    <property type="entry name" value="Terpenoid synthases"/>
    <property type="match status" value="1"/>
</dbReference>
<evidence type="ECO:0000256" key="1">
    <source>
        <dbReference type="ARBA" id="ARBA00001946"/>
    </source>
</evidence>
<dbReference type="SFLD" id="SFLDG01017">
    <property type="entry name" value="Polyprenyl_Transferase_Like"/>
    <property type="match status" value="1"/>
</dbReference>
<evidence type="ECO:0000256" key="7">
    <source>
        <dbReference type="RuleBase" id="RU004466"/>
    </source>
</evidence>
<dbReference type="SFLD" id="SFLDS00005">
    <property type="entry name" value="Isoprenoid_Synthase_Type_I"/>
    <property type="match status" value="1"/>
</dbReference>
<dbReference type="CDD" id="cd00685">
    <property type="entry name" value="Trans_IPPS_HT"/>
    <property type="match status" value="1"/>
</dbReference>
<keyword evidence="3" id="KW-0479">Metal-binding</keyword>
<evidence type="ECO:0000256" key="3">
    <source>
        <dbReference type="ARBA" id="ARBA00022723"/>
    </source>
</evidence>
<dbReference type="InterPro" id="IPR000092">
    <property type="entry name" value="Polyprenyl_synt"/>
</dbReference>